<dbReference type="PANTHER" id="PTHR43639:SF1">
    <property type="entry name" value="SHORT-CHAIN DEHYDROGENASE_REDUCTASE FAMILY PROTEIN"/>
    <property type="match status" value="1"/>
</dbReference>
<dbReference type="Pfam" id="PF13561">
    <property type="entry name" value="adh_short_C2"/>
    <property type="match status" value="1"/>
</dbReference>
<dbReference type="EMBL" id="BIFT01000002">
    <property type="protein sequence ID" value="GCE29756.1"/>
    <property type="molecule type" value="Genomic_DNA"/>
</dbReference>
<dbReference type="Gene3D" id="3.40.50.720">
    <property type="entry name" value="NAD(P)-binding Rossmann-like Domain"/>
    <property type="match status" value="1"/>
</dbReference>
<evidence type="ECO:0000256" key="2">
    <source>
        <dbReference type="ARBA" id="ARBA00023002"/>
    </source>
</evidence>
<dbReference type="NCBIfam" id="NF005559">
    <property type="entry name" value="PRK07231.1"/>
    <property type="match status" value="1"/>
</dbReference>
<dbReference type="AlphaFoldDB" id="A0A402BEM6"/>
<feature type="domain" description="Ketoreductase" evidence="3">
    <location>
        <begin position="7"/>
        <end position="186"/>
    </location>
</feature>
<dbReference type="SUPFAM" id="SSF51735">
    <property type="entry name" value="NAD(P)-binding Rossmann-fold domains"/>
    <property type="match status" value="1"/>
</dbReference>
<dbReference type="PRINTS" id="PR00080">
    <property type="entry name" value="SDRFAMILY"/>
</dbReference>
<dbReference type="InterPro" id="IPR020904">
    <property type="entry name" value="Sc_DH/Rdtase_CS"/>
</dbReference>
<organism evidence="4 5">
    <name type="scientific">Dictyobacter alpinus</name>
    <dbReference type="NCBI Taxonomy" id="2014873"/>
    <lineage>
        <taxon>Bacteria</taxon>
        <taxon>Bacillati</taxon>
        <taxon>Chloroflexota</taxon>
        <taxon>Ktedonobacteria</taxon>
        <taxon>Ktedonobacterales</taxon>
        <taxon>Dictyobacteraceae</taxon>
        <taxon>Dictyobacter</taxon>
    </lineage>
</organism>
<dbReference type="PANTHER" id="PTHR43639">
    <property type="entry name" value="OXIDOREDUCTASE, SHORT-CHAIN DEHYDROGENASE/REDUCTASE FAMILY (AFU_ORTHOLOGUE AFUA_5G02870)"/>
    <property type="match status" value="1"/>
</dbReference>
<name>A0A402BEM6_9CHLR</name>
<proteinExistence type="inferred from homology"/>
<dbReference type="RefSeq" id="WP_126629964.1">
    <property type="nucleotide sequence ID" value="NZ_BIFT01000002.1"/>
</dbReference>
<dbReference type="FunFam" id="3.40.50.720:FF:000084">
    <property type="entry name" value="Short-chain dehydrogenase reductase"/>
    <property type="match status" value="1"/>
</dbReference>
<comment type="similarity">
    <text evidence="1">Belongs to the short-chain dehydrogenases/reductases (SDR) family.</text>
</comment>
<dbReference type="SMART" id="SM00822">
    <property type="entry name" value="PKS_KR"/>
    <property type="match status" value="1"/>
</dbReference>
<dbReference type="Proteomes" id="UP000287171">
    <property type="component" value="Unassembled WGS sequence"/>
</dbReference>
<evidence type="ECO:0000313" key="5">
    <source>
        <dbReference type="Proteomes" id="UP000287171"/>
    </source>
</evidence>
<keyword evidence="5" id="KW-1185">Reference proteome</keyword>
<evidence type="ECO:0000313" key="4">
    <source>
        <dbReference type="EMBL" id="GCE29756.1"/>
    </source>
</evidence>
<sequence length="255" mass="27350">MPKLEGKVAIVTGASRGIGQGIALQLAQEGASVAISYTSHPEKAEETVKAIKQGTGVDAIAIQADSGDVQQIEHMMEKVVQHYGKLDLLASNAGIEYFGSLEEVRQEDFDRVFAVNTRGQYFAVKYAVKHMKEGGHIVCSSSVSATKPFMKHALYSASKGAVEVMVKNLSLELGPRGITINAIAPGGVQTDMASSYGKQYLNPNLPISEEEQTRAMVALGHYGKPQDIANLVTFLLSDQASWITGQTFHIDGGTH</sequence>
<gene>
    <name evidence="4" type="ORF">KDA_52400</name>
</gene>
<evidence type="ECO:0000256" key="1">
    <source>
        <dbReference type="ARBA" id="ARBA00006484"/>
    </source>
</evidence>
<dbReference type="InterPro" id="IPR002347">
    <property type="entry name" value="SDR_fam"/>
</dbReference>
<keyword evidence="2" id="KW-0560">Oxidoreductase</keyword>
<protein>
    <submittedName>
        <fullName evidence="4">3-ketoacyl-ACP reductase</fullName>
    </submittedName>
</protein>
<comment type="caution">
    <text evidence="4">The sequence shown here is derived from an EMBL/GenBank/DDBJ whole genome shotgun (WGS) entry which is preliminary data.</text>
</comment>
<dbReference type="GO" id="GO:0016491">
    <property type="term" value="F:oxidoreductase activity"/>
    <property type="evidence" value="ECO:0007669"/>
    <property type="project" value="UniProtKB-KW"/>
</dbReference>
<dbReference type="InterPro" id="IPR057326">
    <property type="entry name" value="KR_dom"/>
</dbReference>
<dbReference type="PROSITE" id="PS00061">
    <property type="entry name" value="ADH_SHORT"/>
    <property type="match status" value="1"/>
</dbReference>
<reference evidence="5" key="1">
    <citation type="submission" date="2018-12" db="EMBL/GenBank/DDBJ databases">
        <title>Tengunoibacter tsumagoiensis gen. nov., sp. nov., Dictyobacter kobayashii sp. nov., D. alpinus sp. nov., and D. joshuensis sp. nov. and description of Dictyobacteraceae fam. nov. within the order Ktedonobacterales isolated from Tengu-no-mugimeshi.</title>
        <authorList>
            <person name="Wang C.M."/>
            <person name="Zheng Y."/>
            <person name="Sakai Y."/>
            <person name="Toyoda A."/>
            <person name="Minakuchi Y."/>
            <person name="Abe K."/>
            <person name="Yokota A."/>
            <person name="Yabe S."/>
        </authorList>
    </citation>
    <scope>NUCLEOTIDE SEQUENCE [LARGE SCALE GENOMIC DNA]</scope>
    <source>
        <strain evidence="5">Uno16</strain>
    </source>
</reference>
<dbReference type="OrthoDB" id="9803333at2"/>
<accession>A0A402BEM6</accession>
<dbReference type="PRINTS" id="PR00081">
    <property type="entry name" value="GDHRDH"/>
</dbReference>
<dbReference type="InterPro" id="IPR036291">
    <property type="entry name" value="NAD(P)-bd_dom_sf"/>
</dbReference>
<evidence type="ECO:0000259" key="3">
    <source>
        <dbReference type="SMART" id="SM00822"/>
    </source>
</evidence>